<protein>
    <submittedName>
        <fullName evidence="1">Uncharacterized protein</fullName>
    </submittedName>
</protein>
<comment type="caution">
    <text evidence="1">The sequence shown here is derived from an EMBL/GenBank/DDBJ whole genome shotgun (WGS) entry which is preliminary data.</text>
</comment>
<dbReference type="EMBL" id="VSSQ01002031">
    <property type="protein sequence ID" value="MPM12859.1"/>
    <property type="molecule type" value="Genomic_DNA"/>
</dbReference>
<proteinExistence type="predicted"/>
<organism evidence="1">
    <name type="scientific">bioreactor metagenome</name>
    <dbReference type="NCBI Taxonomy" id="1076179"/>
    <lineage>
        <taxon>unclassified sequences</taxon>
        <taxon>metagenomes</taxon>
        <taxon>ecological metagenomes</taxon>
    </lineage>
</organism>
<sequence>MKIYRDHAALCCLAYLTPEAELSALVRRVYISSRSIEYPDEPVSLLGVAVLDPQTLPDEAERQLGFPVARNRWTGIGPNEEGFAPWWEIIESFEHWYELTFVLSDDGSGMVVYVPKEGDGEITQLCATYAKEGACP</sequence>
<evidence type="ECO:0000313" key="1">
    <source>
        <dbReference type="EMBL" id="MPM12859.1"/>
    </source>
</evidence>
<gene>
    <name evidence="1" type="ORF">SDC9_59213</name>
</gene>
<accession>A0A644X9V9</accession>
<dbReference type="AlphaFoldDB" id="A0A644X9V9"/>
<reference evidence="1" key="1">
    <citation type="submission" date="2019-08" db="EMBL/GenBank/DDBJ databases">
        <authorList>
            <person name="Kucharzyk K."/>
            <person name="Murdoch R.W."/>
            <person name="Higgins S."/>
            <person name="Loffler F."/>
        </authorList>
    </citation>
    <scope>NUCLEOTIDE SEQUENCE</scope>
</reference>
<name>A0A644X9V9_9ZZZZ</name>